<evidence type="ECO:0000313" key="3">
    <source>
        <dbReference type="Proteomes" id="UP000192596"/>
    </source>
</evidence>
<reference evidence="3" key="1">
    <citation type="submission" date="2017-03" db="EMBL/GenBank/DDBJ databases">
        <title>Genomes of endolithic fungi from Antarctica.</title>
        <authorList>
            <person name="Coleine C."/>
            <person name="Masonjones S."/>
            <person name="Stajich J.E."/>
        </authorList>
    </citation>
    <scope>NUCLEOTIDE SEQUENCE [LARGE SCALE GENOMIC DNA]</scope>
    <source>
        <strain evidence="3">CCFEE 5527</strain>
    </source>
</reference>
<evidence type="ECO:0000313" key="2">
    <source>
        <dbReference type="EMBL" id="OQO14622.1"/>
    </source>
</evidence>
<comment type="caution">
    <text evidence="2">The sequence shown here is derived from an EMBL/GenBank/DDBJ whole genome shotgun (WGS) entry which is preliminary data.</text>
</comment>
<feature type="transmembrane region" description="Helical" evidence="1">
    <location>
        <begin position="164"/>
        <end position="185"/>
    </location>
</feature>
<dbReference type="InParanoid" id="A0A1V8TTV9"/>
<proteinExistence type="predicted"/>
<protein>
    <submittedName>
        <fullName evidence="2">Uncharacterized protein</fullName>
    </submittedName>
</protein>
<feature type="transmembrane region" description="Helical" evidence="1">
    <location>
        <begin position="34"/>
        <end position="56"/>
    </location>
</feature>
<accession>A0A1V8TTV9</accession>
<gene>
    <name evidence="2" type="ORF">B0A48_00003</name>
</gene>
<dbReference type="AlphaFoldDB" id="A0A1V8TTV9"/>
<keyword evidence="1" id="KW-0472">Membrane</keyword>
<organism evidence="2 3">
    <name type="scientific">Cryoendolithus antarcticus</name>
    <dbReference type="NCBI Taxonomy" id="1507870"/>
    <lineage>
        <taxon>Eukaryota</taxon>
        <taxon>Fungi</taxon>
        <taxon>Dikarya</taxon>
        <taxon>Ascomycota</taxon>
        <taxon>Pezizomycotina</taxon>
        <taxon>Dothideomycetes</taxon>
        <taxon>Dothideomycetidae</taxon>
        <taxon>Cladosporiales</taxon>
        <taxon>Cladosporiaceae</taxon>
        <taxon>Cryoendolithus</taxon>
    </lineage>
</organism>
<dbReference type="EMBL" id="NAJO01000001">
    <property type="protein sequence ID" value="OQO14622.1"/>
    <property type="molecule type" value="Genomic_DNA"/>
</dbReference>
<keyword evidence="1" id="KW-1133">Transmembrane helix</keyword>
<name>A0A1V8TTV9_9PEZI</name>
<dbReference type="Proteomes" id="UP000192596">
    <property type="component" value="Unassembled WGS sequence"/>
</dbReference>
<keyword evidence="1" id="KW-0812">Transmembrane</keyword>
<sequence length="443" mass="50685">MDAMADPQNDANATAIELEKIARDHDLWVMEVQFWIAAAGAILLISIVWCVLVRIAQLRRPQVDLRAALEDYLLQGRPQDTAHLTLGEKIVIGIQCSLRELVWSLLFERKGNVDSGLPLPNTHDHRWSASRRIRKYVRKLRTAVSAPLKVAHMMIKKAVKYTKLVLSAIARATATSLVAIAGPVARYALNVRADERGFHWRARINYDMERLRQQLEAATKRARLQYLLNEKPAVREVRIVLYEHIIHADLSTPAGLHVKDHHFLAPTLALTRKALANEVRPVQLRLIEKVSDYRITWLIPDISPPSLLRLFGTLQQHHEDLLQDFYLTQSLWSDGQCRSLVRIRDMGVEICLSRKAISLLRGLWTPKGRVPGSLRHCDRVKWASELQEPGIEVECGVWYLVRYLGWKRAMWRECRRLMGVWGITAAGTWARGQMRAVGMRLSS</sequence>
<evidence type="ECO:0000256" key="1">
    <source>
        <dbReference type="SAM" id="Phobius"/>
    </source>
</evidence>
<keyword evidence="3" id="KW-1185">Reference proteome</keyword>